<keyword evidence="2" id="KW-1015">Disulfide bond</keyword>
<dbReference type="SUPFAM" id="SSF57016">
    <property type="entry name" value="Plant lectins/antimicrobial peptides"/>
    <property type="match status" value="1"/>
</dbReference>
<feature type="region of interest" description="Disordered" evidence="3">
    <location>
        <begin position="594"/>
        <end position="618"/>
    </location>
</feature>
<feature type="compositionally biased region" description="Basic and acidic residues" evidence="3">
    <location>
        <begin position="45"/>
        <end position="54"/>
    </location>
</feature>
<evidence type="ECO:0000256" key="2">
    <source>
        <dbReference type="PROSITE-ProRule" id="PRU00261"/>
    </source>
</evidence>
<dbReference type="Gene3D" id="3.30.60.10">
    <property type="entry name" value="Endochitinase-like"/>
    <property type="match status" value="1"/>
</dbReference>
<feature type="region of interest" description="Disordered" evidence="3">
    <location>
        <begin position="447"/>
        <end position="474"/>
    </location>
</feature>
<gene>
    <name evidence="5" type="ORF">AC579_6374</name>
</gene>
<dbReference type="GO" id="GO:0008061">
    <property type="term" value="F:chitin binding"/>
    <property type="evidence" value="ECO:0007669"/>
    <property type="project" value="UniProtKB-UniRule"/>
</dbReference>
<feature type="disulfide bond" evidence="2">
    <location>
        <begin position="61"/>
        <end position="73"/>
    </location>
</feature>
<evidence type="ECO:0000256" key="3">
    <source>
        <dbReference type="SAM" id="MobiDB-lite"/>
    </source>
</evidence>
<proteinExistence type="predicted"/>
<evidence type="ECO:0000259" key="4">
    <source>
        <dbReference type="PROSITE" id="PS50941"/>
    </source>
</evidence>
<dbReference type="PROSITE" id="PS50941">
    <property type="entry name" value="CHIT_BIND_I_2"/>
    <property type="match status" value="1"/>
</dbReference>
<dbReference type="InterPro" id="IPR036861">
    <property type="entry name" value="Endochitinase-like_sf"/>
</dbReference>
<accession>A0A139IJH6</accession>
<reference evidence="5 6" key="1">
    <citation type="submission" date="2015-07" db="EMBL/GenBank/DDBJ databases">
        <title>Comparative genomics of the Sigatoka disease complex on banana suggests a link between parallel evolutionary changes in Pseudocercospora fijiensis and Pseudocercospora eumusae and increased virulence on the banana host.</title>
        <authorList>
            <person name="Chang T.-C."/>
            <person name="Salvucci A."/>
            <person name="Crous P.W."/>
            <person name="Stergiopoulos I."/>
        </authorList>
    </citation>
    <scope>NUCLEOTIDE SEQUENCE [LARGE SCALE GENOMIC DNA]</scope>
    <source>
        <strain evidence="5 6">CBS 116634</strain>
    </source>
</reference>
<comment type="caution">
    <text evidence="2">Lacks conserved residue(s) required for the propagation of feature annotation.</text>
</comment>
<dbReference type="OrthoDB" id="2125469at2759"/>
<evidence type="ECO:0000313" key="5">
    <source>
        <dbReference type="EMBL" id="KXT14696.1"/>
    </source>
</evidence>
<feature type="region of interest" description="Disordered" evidence="3">
    <location>
        <begin position="505"/>
        <end position="531"/>
    </location>
</feature>
<dbReference type="Proteomes" id="UP000073492">
    <property type="component" value="Unassembled WGS sequence"/>
</dbReference>
<evidence type="ECO:0000256" key="1">
    <source>
        <dbReference type="ARBA" id="ARBA00022669"/>
    </source>
</evidence>
<comment type="caution">
    <text evidence="5">The sequence shown here is derived from an EMBL/GenBank/DDBJ whole genome shotgun (WGS) entry which is preliminary data.</text>
</comment>
<feature type="domain" description="Chitin-binding type-1" evidence="4">
    <location>
        <begin position="46"/>
        <end position="93"/>
    </location>
</feature>
<feature type="region of interest" description="Disordered" evidence="3">
    <location>
        <begin position="35"/>
        <end position="54"/>
    </location>
</feature>
<name>A0A139IJH6_9PEZI</name>
<organism evidence="5 6">
    <name type="scientific">Pseudocercospora musae</name>
    <dbReference type="NCBI Taxonomy" id="113226"/>
    <lineage>
        <taxon>Eukaryota</taxon>
        <taxon>Fungi</taxon>
        <taxon>Dikarya</taxon>
        <taxon>Ascomycota</taxon>
        <taxon>Pezizomycotina</taxon>
        <taxon>Dothideomycetes</taxon>
        <taxon>Dothideomycetidae</taxon>
        <taxon>Mycosphaerellales</taxon>
        <taxon>Mycosphaerellaceae</taxon>
        <taxon>Pseudocercospora</taxon>
    </lineage>
</organism>
<protein>
    <recommendedName>
        <fullName evidence="4">Chitin-binding type-1 domain-containing protein</fullName>
    </recommendedName>
</protein>
<feature type="compositionally biased region" description="Polar residues" evidence="3">
    <location>
        <begin position="461"/>
        <end position="474"/>
    </location>
</feature>
<evidence type="ECO:0000313" key="6">
    <source>
        <dbReference type="Proteomes" id="UP000073492"/>
    </source>
</evidence>
<keyword evidence="6" id="KW-1185">Reference proteome</keyword>
<dbReference type="InterPro" id="IPR001002">
    <property type="entry name" value="Chitin-bd_1"/>
</dbReference>
<sequence>MSATDAGKVTFTPLPVLATATQTIQAPVEWDKCPPKHPYTAEQDNDSKCGPDPDKGKNYQCKKGVCCGPQGECGKGWEYCNEGCQPNWGVCWKNSTSCKAPETPPESGEKHSVDIFPVWYDAPRPPPPDFPWPPVYFIEHSGGASDDVGYHSDGTSSAIDCTAPACDSIAPPGVSIDGGGGYCDAPDMTNCENTPPKTGEGECDPKLTVTDKTIYCDLVTNTAGQSSETCPSTAEETRTGCAVVPKTTTVTTTACETTTAEHTSVFCSVQTGGSGANATSSQTCSSTTKTVSGCGVTNSVTSETTTGCSTGTAVITSAFCSVRTGANATTTDCPSTVYNTITGCDASGSITTDMTTTCSTYNTVTDVTENCFGFPTVVNSVTSTPDITCTATRTSVHSGCDISASTTTSISYSELVCELQETPSYIQIVPQTPEGQWPITFGVNATESEGSATSAPGDASSEPTPSITTKATSSNSITCAPPSVASLPSCTPIVASGFNEPITEMFRPSDSVPTTTTAAKARRQADSGAGLGQTVTGSISCYCGTDASLTDVWPVSTCSTLLCPNQAASWQAPTGSAVRVTIDSNANIISTASNTAMPTTPAEGSPAGKRVAGRMNDA</sequence>
<dbReference type="EMBL" id="LFZO01000077">
    <property type="protein sequence ID" value="KXT14696.1"/>
    <property type="molecule type" value="Genomic_DNA"/>
</dbReference>
<dbReference type="AlphaFoldDB" id="A0A139IJH6"/>
<feature type="disulfide bond" evidence="2">
    <location>
        <begin position="66"/>
        <end position="80"/>
    </location>
</feature>
<keyword evidence="1 2" id="KW-0147">Chitin-binding</keyword>